<feature type="transmembrane region" description="Helical" evidence="10">
    <location>
        <begin position="409"/>
        <end position="435"/>
    </location>
</feature>
<feature type="transmembrane region" description="Helical" evidence="10">
    <location>
        <begin position="320"/>
        <end position="341"/>
    </location>
</feature>
<name>G7DW20_MIXOS</name>
<evidence type="ECO:0000256" key="9">
    <source>
        <dbReference type="SAM" id="MobiDB-lite"/>
    </source>
</evidence>
<evidence type="ECO:0000313" key="13">
    <source>
        <dbReference type="Proteomes" id="UP000009131"/>
    </source>
</evidence>
<evidence type="ECO:0000256" key="4">
    <source>
        <dbReference type="ARBA" id="ARBA00022554"/>
    </source>
</evidence>
<evidence type="ECO:0000256" key="1">
    <source>
        <dbReference type="ARBA" id="ARBA00004128"/>
    </source>
</evidence>
<feature type="region of interest" description="Disordered" evidence="9">
    <location>
        <begin position="1"/>
        <end position="50"/>
    </location>
</feature>
<dbReference type="PANTHER" id="PTHR22950">
    <property type="entry name" value="AMINO ACID TRANSPORTER"/>
    <property type="match status" value="1"/>
</dbReference>
<feature type="transmembrane region" description="Helical" evidence="10">
    <location>
        <begin position="84"/>
        <end position="111"/>
    </location>
</feature>
<keyword evidence="4" id="KW-0926">Vacuole</keyword>
<dbReference type="Pfam" id="PF01490">
    <property type="entry name" value="Aa_trans"/>
    <property type="match status" value="1"/>
</dbReference>
<dbReference type="eggNOG" id="KOG1305">
    <property type="taxonomic scope" value="Eukaryota"/>
</dbReference>
<evidence type="ECO:0000256" key="2">
    <source>
        <dbReference type="ARBA" id="ARBA00008066"/>
    </source>
</evidence>
<dbReference type="GO" id="GO:0005313">
    <property type="term" value="F:L-glutamate transmembrane transporter activity"/>
    <property type="evidence" value="ECO:0007669"/>
    <property type="project" value="TreeGrafter"/>
</dbReference>
<keyword evidence="7 10" id="KW-1133">Transmembrane helix</keyword>
<keyword evidence="5 10" id="KW-0812">Transmembrane</keyword>
<feature type="compositionally biased region" description="Polar residues" evidence="9">
    <location>
        <begin position="40"/>
        <end position="49"/>
    </location>
</feature>
<feature type="domain" description="Amino acid transporter transmembrane" evidence="11">
    <location>
        <begin position="59"/>
        <end position="463"/>
    </location>
</feature>
<dbReference type="GO" id="GO:0015189">
    <property type="term" value="F:L-lysine transmembrane transporter activity"/>
    <property type="evidence" value="ECO:0007669"/>
    <property type="project" value="TreeGrafter"/>
</dbReference>
<dbReference type="Proteomes" id="UP000009131">
    <property type="component" value="Unassembled WGS sequence"/>
</dbReference>
<feature type="compositionally biased region" description="Low complexity" evidence="9">
    <location>
        <begin position="19"/>
        <end position="33"/>
    </location>
</feature>
<dbReference type="OrthoDB" id="438545at2759"/>
<dbReference type="EMBL" id="BABT02000047">
    <property type="protein sequence ID" value="GAA94826.1"/>
    <property type="molecule type" value="Genomic_DNA"/>
</dbReference>
<dbReference type="FunCoup" id="G7DW20">
    <property type="interactions" value="230"/>
</dbReference>
<evidence type="ECO:0000256" key="10">
    <source>
        <dbReference type="SAM" id="Phobius"/>
    </source>
</evidence>
<sequence length="486" mass="51826">MAFRPLRTSADDDGTLNDSSITSSVTQQGSGSSPLKPSNAAASESQSLLDSHAEEDAGQATLFSSVANLSNTILGTGMLALPHAIAQGGLVTGFMLISLAGAASALGLYLLSRCCARLGSRQASFTALASLTYPAASTFFDAAIALKCFGVSISYLIIMGSLTPQVVDSLTPKGIEPHPVLLDRRLWISLSMIILTPLGFLRRLHSLRFTSYLALLAVASLCLLVVVNIADPSHLPQRGEIHLFRWSAGLLTSLPIYVFAFTCAQNLCSVYNELQSNTQSRMNIASFSSIGAAAIIYQLVGCLGYISFGAAVSSNIMLDYHNSVLASIVRIGVTLFVLFSYPLQLHPCRASLDKVLAGQQAVAKAAVEGTQQEEPTPHEIPQGKFIAMTVGILVATYTIAMNVQNLSVVLGIVGATGSTTVSFILPGLFFLALFRNDLSAKDRILRIFAWILLVTGLTLMIVCLSLQVWQAQRSTRSPHPSILQQN</sequence>
<dbReference type="HOGENOM" id="CLU_009020_1_1_1"/>
<gene>
    <name evidence="12" type="primary">Mo01480</name>
    <name evidence="12" type="ORF">E5Q_01480</name>
</gene>
<keyword evidence="3" id="KW-0813">Transport</keyword>
<dbReference type="InterPro" id="IPR013057">
    <property type="entry name" value="AA_transpt_TM"/>
</dbReference>
<feature type="transmembrane region" description="Helical" evidence="10">
    <location>
        <begin position="385"/>
        <end position="403"/>
    </location>
</feature>
<organism evidence="12 13">
    <name type="scientific">Mixia osmundae (strain CBS 9802 / IAM 14324 / JCM 22182 / KY 12970)</name>
    <dbReference type="NCBI Taxonomy" id="764103"/>
    <lineage>
        <taxon>Eukaryota</taxon>
        <taxon>Fungi</taxon>
        <taxon>Dikarya</taxon>
        <taxon>Basidiomycota</taxon>
        <taxon>Pucciniomycotina</taxon>
        <taxon>Mixiomycetes</taxon>
        <taxon>Mixiales</taxon>
        <taxon>Mixiaceae</taxon>
        <taxon>Mixia</taxon>
    </lineage>
</organism>
<keyword evidence="8 10" id="KW-0472">Membrane</keyword>
<dbReference type="STRING" id="764103.G7DW20"/>
<evidence type="ECO:0000256" key="8">
    <source>
        <dbReference type="ARBA" id="ARBA00023136"/>
    </source>
</evidence>
<dbReference type="GO" id="GO:0015194">
    <property type="term" value="F:L-serine transmembrane transporter activity"/>
    <property type="evidence" value="ECO:0007669"/>
    <property type="project" value="TreeGrafter"/>
</dbReference>
<evidence type="ECO:0000256" key="5">
    <source>
        <dbReference type="ARBA" id="ARBA00022692"/>
    </source>
</evidence>
<dbReference type="AlphaFoldDB" id="G7DW20"/>
<feature type="transmembrane region" description="Helical" evidence="10">
    <location>
        <begin position="131"/>
        <end position="158"/>
    </location>
</feature>
<dbReference type="GO" id="GO:0000329">
    <property type="term" value="C:fungal-type vacuole membrane"/>
    <property type="evidence" value="ECO:0007669"/>
    <property type="project" value="TreeGrafter"/>
</dbReference>
<dbReference type="InParanoid" id="G7DW20"/>
<dbReference type="OMA" id="DSIHHQR"/>
<dbReference type="GO" id="GO:0005302">
    <property type="term" value="F:L-tyrosine transmembrane transporter activity"/>
    <property type="evidence" value="ECO:0007669"/>
    <property type="project" value="TreeGrafter"/>
</dbReference>
<comment type="similarity">
    <text evidence="2">Belongs to the amino acid/polyamine transporter 2 family.</text>
</comment>
<dbReference type="RefSeq" id="XP_014565044.1">
    <property type="nucleotide sequence ID" value="XM_014709558.1"/>
</dbReference>
<protein>
    <recommendedName>
        <fullName evidence="11">Amino acid transporter transmembrane domain-containing protein</fullName>
    </recommendedName>
</protein>
<proteinExistence type="inferred from homology"/>
<feature type="transmembrane region" description="Helical" evidence="10">
    <location>
        <begin position="250"/>
        <end position="272"/>
    </location>
</feature>
<dbReference type="GO" id="GO:0061459">
    <property type="term" value="F:L-arginine transmembrane transporter activity"/>
    <property type="evidence" value="ECO:0007669"/>
    <property type="project" value="TreeGrafter"/>
</dbReference>
<keyword evidence="6" id="KW-0029">Amino-acid transport</keyword>
<dbReference type="PANTHER" id="PTHR22950:SF678">
    <property type="entry name" value="VACUOLAR AMINO ACID TRANSPORTER 5-RELATED"/>
    <property type="match status" value="1"/>
</dbReference>
<reference evidence="12 13" key="2">
    <citation type="journal article" date="2012" name="Open Biol.">
        <title>Characteristics of nucleosomes and linker DNA regions on the genome of the basidiomycete Mixia osmundae revealed by mono- and dinucleosome mapping.</title>
        <authorList>
            <person name="Nishida H."/>
            <person name="Kondo S."/>
            <person name="Matsumoto T."/>
            <person name="Suzuki Y."/>
            <person name="Yoshikawa H."/>
            <person name="Taylor T.D."/>
            <person name="Sugiyama J."/>
        </authorList>
    </citation>
    <scope>NUCLEOTIDE SEQUENCE [LARGE SCALE GENOMIC DNA]</scope>
    <source>
        <strain evidence="13">CBS 9802 / IAM 14324 / JCM 22182 / KY 12970</strain>
    </source>
</reference>
<evidence type="ECO:0000256" key="3">
    <source>
        <dbReference type="ARBA" id="ARBA00022448"/>
    </source>
</evidence>
<feature type="transmembrane region" description="Helical" evidence="10">
    <location>
        <begin position="284"/>
        <end position="308"/>
    </location>
</feature>
<evidence type="ECO:0000259" key="11">
    <source>
        <dbReference type="Pfam" id="PF01490"/>
    </source>
</evidence>
<evidence type="ECO:0000256" key="6">
    <source>
        <dbReference type="ARBA" id="ARBA00022970"/>
    </source>
</evidence>
<dbReference type="GO" id="GO:0005290">
    <property type="term" value="F:L-histidine transmembrane transporter activity"/>
    <property type="evidence" value="ECO:0007669"/>
    <property type="project" value="TreeGrafter"/>
</dbReference>
<feature type="transmembrane region" description="Helical" evidence="10">
    <location>
        <begin position="211"/>
        <end position="230"/>
    </location>
</feature>
<evidence type="ECO:0000313" key="12">
    <source>
        <dbReference type="EMBL" id="GAA94826.1"/>
    </source>
</evidence>
<feature type="transmembrane region" description="Helical" evidence="10">
    <location>
        <begin position="186"/>
        <end position="204"/>
    </location>
</feature>
<reference evidence="12 13" key="1">
    <citation type="journal article" date="2011" name="J. Gen. Appl. Microbiol.">
        <title>Draft genome sequencing of the enigmatic basidiomycete Mixia osmundae.</title>
        <authorList>
            <person name="Nishida H."/>
            <person name="Nagatsuka Y."/>
            <person name="Sugiyama J."/>
        </authorList>
    </citation>
    <scope>NUCLEOTIDE SEQUENCE [LARGE SCALE GENOMIC DNA]</scope>
    <source>
        <strain evidence="13">CBS 9802 / IAM 14324 / JCM 22182 / KY 12970</strain>
    </source>
</reference>
<accession>G7DW20</accession>
<evidence type="ECO:0000256" key="7">
    <source>
        <dbReference type="ARBA" id="ARBA00022989"/>
    </source>
</evidence>
<keyword evidence="13" id="KW-1185">Reference proteome</keyword>
<comment type="caution">
    <text evidence="12">The sequence shown here is derived from an EMBL/GenBank/DDBJ whole genome shotgun (WGS) entry which is preliminary data.</text>
</comment>
<comment type="subcellular location">
    <subcellularLocation>
        <location evidence="1">Vacuole membrane</location>
        <topology evidence="1">Multi-pass membrane protein</topology>
    </subcellularLocation>
</comment>
<feature type="transmembrane region" description="Helical" evidence="10">
    <location>
        <begin position="447"/>
        <end position="469"/>
    </location>
</feature>